<dbReference type="Pfam" id="PF00582">
    <property type="entry name" value="Usp"/>
    <property type="match status" value="1"/>
</dbReference>
<evidence type="ECO:0000256" key="1">
    <source>
        <dbReference type="ARBA" id="ARBA00008791"/>
    </source>
</evidence>
<dbReference type="Gene3D" id="3.40.50.620">
    <property type="entry name" value="HUPs"/>
    <property type="match status" value="1"/>
</dbReference>
<dbReference type="Proteomes" id="UP000321583">
    <property type="component" value="Unassembled WGS sequence"/>
</dbReference>
<evidence type="ECO:0000313" key="4">
    <source>
        <dbReference type="EMBL" id="TWH16045.1"/>
    </source>
</evidence>
<dbReference type="InterPro" id="IPR014729">
    <property type="entry name" value="Rossmann-like_a/b/a_fold"/>
</dbReference>
<comment type="subcellular location">
    <subcellularLocation>
        <location evidence="2">Cytoplasm</location>
    </subcellularLocation>
</comment>
<dbReference type="RefSeq" id="WP_019398321.1">
    <property type="nucleotide sequence ID" value="NZ_VLJS01000041.1"/>
</dbReference>
<dbReference type="OrthoDB" id="9792500at2"/>
<evidence type="ECO:0000313" key="5">
    <source>
        <dbReference type="Proteomes" id="UP000321583"/>
    </source>
</evidence>
<dbReference type="PANTHER" id="PTHR46268">
    <property type="entry name" value="STRESS RESPONSE PROTEIN NHAX"/>
    <property type="match status" value="1"/>
</dbReference>
<organism evidence="4 5">
    <name type="scientific">Pseudoxanthomonas taiwanensis J19</name>
    <dbReference type="NCBI Taxonomy" id="935569"/>
    <lineage>
        <taxon>Bacteria</taxon>
        <taxon>Pseudomonadati</taxon>
        <taxon>Pseudomonadota</taxon>
        <taxon>Gammaproteobacteria</taxon>
        <taxon>Lysobacterales</taxon>
        <taxon>Lysobacteraceae</taxon>
        <taxon>Pseudoxanthomonas</taxon>
    </lineage>
</organism>
<comment type="similarity">
    <text evidence="1 2">Belongs to the universal stress protein A family.</text>
</comment>
<proteinExistence type="inferred from homology"/>
<dbReference type="SUPFAM" id="SSF52402">
    <property type="entry name" value="Adenine nucleotide alpha hydrolases-like"/>
    <property type="match status" value="1"/>
</dbReference>
<reference evidence="4 5" key="1">
    <citation type="submission" date="2019-07" db="EMBL/GenBank/DDBJ databases">
        <title>Genome sequencing of lignin-degrading bacterial isolates.</title>
        <authorList>
            <person name="Gladden J."/>
        </authorList>
    </citation>
    <scope>NUCLEOTIDE SEQUENCE [LARGE SCALE GENOMIC DNA]</scope>
    <source>
        <strain evidence="4 5">J19</strain>
    </source>
</reference>
<accession>A0A562E214</accession>
<dbReference type="EMBL" id="VLJS01000041">
    <property type="protein sequence ID" value="TWH16045.1"/>
    <property type="molecule type" value="Genomic_DNA"/>
</dbReference>
<keyword evidence="5" id="KW-1185">Reference proteome</keyword>
<dbReference type="InterPro" id="IPR006016">
    <property type="entry name" value="UspA"/>
</dbReference>
<protein>
    <recommendedName>
        <fullName evidence="2">Universal stress protein</fullName>
    </recommendedName>
</protein>
<sequence>MYRRILIATDGSELAGKGLDHGLDLARAVGAHVVVVTVTEPWMPAFDDALALSADPDMQREYREGCERSAQRILADAAAQAAAAGVACTTVHVPDGHPSDAIVHAAGEQGADLVVMASHGRRGLGKVLLGSQTEAVVARSKVPVLVVR</sequence>
<name>A0A562E214_9GAMM</name>
<evidence type="ECO:0000259" key="3">
    <source>
        <dbReference type="Pfam" id="PF00582"/>
    </source>
</evidence>
<comment type="caution">
    <text evidence="4">The sequence shown here is derived from an EMBL/GenBank/DDBJ whole genome shotgun (WGS) entry which is preliminary data.</text>
</comment>
<feature type="domain" description="UspA" evidence="3">
    <location>
        <begin position="1"/>
        <end position="148"/>
    </location>
</feature>
<dbReference type="PIRSF" id="PIRSF006276">
    <property type="entry name" value="UspA"/>
    <property type="match status" value="1"/>
</dbReference>
<gene>
    <name evidence="4" type="ORF">L613_001400000320</name>
</gene>
<dbReference type="GO" id="GO:0005737">
    <property type="term" value="C:cytoplasm"/>
    <property type="evidence" value="ECO:0007669"/>
    <property type="project" value="UniProtKB-SubCell"/>
</dbReference>
<dbReference type="PRINTS" id="PR01438">
    <property type="entry name" value="UNVRSLSTRESS"/>
</dbReference>
<dbReference type="InterPro" id="IPR006015">
    <property type="entry name" value="Universal_stress_UspA"/>
</dbReference>
<dbReference type="CDD" id="cd00293">
    <property type="entry name" value="USP-like"/>
    <property type="match status" value="1"/>
</dbReference>
<evidence type="ECO:0000256" key="2">
    <source>
        <dbReference type="PIRNR" id="PIRNR006276"/>
    </source>
</evidence>
<keyword evidence="2" id="KW-0963">Cytoplasm</keyword>
<dbReference type="AlphaFoldDB" id="A0A562E214"/>
<dbReference type="PANTHER" id="PTHR46268:SF15">
    <property type="entry name" value="UNIVERSAL STRESS PROTEIN HP_0031"/>
    <property type="match status" value="1"/>
</dbReference>